<feature type="region of interest" description="Disordered" evidence="1">
    <location>
        <begin position="539"/>
        <end position="609"/>
    </location>
</feature>
<feature type="compositionally biased region" description="Low complexity" evidence="1">
    <location>
        <begin position="99"/>
        <end position="113"/>
    </location>
</feature>
<gene>
    <name evidence="2" type="ORF">TWF191_003269</name>
</gene>
<dbReference type="AlphaFoldDB" id="A0A7C8UW43"/>
<feature type="compositionally biased region" description="Polar residues" evidence="1">
    <location>
        <begin position="147"/>
        <end position="157"/>
    </location>
</feature>
<feature type="region of interest" description="Disordered" evidence="1">
    <location>
        <begin position="1"/>
        <end position="245"/>
    </location>
</feature>
<feature type="compositionally biased region" description="Polar residues" evidence="1">
    <location>
        <begin position="185"/>
        <end position="221"/>
    </location>
</feature>
<feature type="compositionally biased region" description="Low complexity" evidence="1">
    <location>
        <begin position="56"/>
        <end position="77"/>
    </location>
</feature>
<organism evidence="2 3">
    <name type="scientific">Orbilia oligospora</name>
    <name type="common">Nematode-trapping fungus</name>
    <name type="synonym">Arthrobotrys oligospora</name>
    <dbReference type="NCBI Taxonomy" id="2813651"/>
    <lineage>
        <taxon>Eukaryota</taxon>
        <taxon>Fungi</taxon>
        <taxon>Dikarya</taxon>
        <taxon>Ascomycota</taxon>
        <taxon>Pezizomycotina</taxon>
        <taxon>Orbiliomycetes</taxon>
        <taxon>Orbiliales</taxon>
        <taxon>Orbiliaceae</taxon>
        <taxon>Orbilia</taxon>
    </lineage>
</organism>
<feature type="compositionally biased region" description="Basic and acidic residues" evidence="1">
    <location>
        <begin position="595"/>
        <end position="609"/>
    </location>
</feature>
<evidence type="ECO:0000256" key="1">
    <source>
        <dbReference type="SAM" id="MobiDB-lite"/>
    </source>
</evidence>
<comment type="caution">
    <text evidence="2">The sequence shown here is derived from an EMBL/GenBank/DDBJ whole genome shotgun (WGS) entry which is preliminary data.</text>
</comment>
<reference evidence="2 3" key="1">
    <citation type="submission" date="2019-06" db="EMBL/GenBank/DDBJ databases">
        <authorList>
            <person name="Palmer J.M."/>
        </authorList>
    </citation>
    <scope>NUCLEOTIDE SEQUENCE [LARGE SCALE GENOMIC DNA]</scope>
    <source>
        <strain evidence="2 3">TWF191</strain>
    </source>
</reference>
<evidence type="ECO:0000313" key="3">
    <source>
        <dbReference type="Proteomes" id="UP000483672"/>
    </source>
</evidence>
<proteinExistence type="predicted"/>
<dbReference type="EMBL" id="WIPF01000018">
    <property type="protein sequence ID" value="KAF3227749.1"/>
    <property type="molecule type" value="Genomic_DNA"/>
</dbReference>
<sequence>MSSPPRQTIAGNGSPVQKKTQTVPIVDTVTTPKKRGGPPPLPSTPPGKGNSPTRLPTTPTHGFGSPGSPFGSPKPQFTSKSSIPGRWLPSYPEESTSHSGSQATLQSASQTSGNKKGKANITEIFHSIKSQSVASSVVEAAAEYTTDAEQATSPKLPSSSSSRSSSSRERTPPFTIYEEAALKPSDSSKTAGTSQAEPTLQAPTPTSNKVPAILQASQGYGPNNPLHSPDSLWGMKKGKTKSPETLRRMLSEAQDRERVDDELVKMNVIPPTAPIIGVSGKSSRQNPFPSFPIYEGPKNKPFAPDDMVLRSMADIPQFLEKFKPKEVRALFGNYIASCDDIDNMACPMRIGQLSIFIPINMRNGEIITVGLAPAELFHTDWKGTGSPVPIPDRSIIGKRAYAVIVQQPLPADFIVSRSLAVPTGNTQGTVIGIVGSACILRVEKWFLRSEHFNTQSRVIPVMGELPDKPKLVLYNSPRIYDEHKAELERMALERKDQGSRLSVKDLGGTFYQIPKGKTLGWDIKVLDFGPIGPPKYLSISSLGGEPEPRSKPKRVPWGNIDNGTANNGPDEKAASTLVPSSTATEAGTMMESEAEAPKDGSVDPVSTDKKKEVVVETSWTWAFDLTPLLT</sequence>
<feature type="compositionally biased region" description="Low complexity" evidence="1">
    <location>
        <begin position="132"/>
        <end position="143"/>
    </location>
</feature>
<accession>A0A7C8UW43</accession>
<name>A0A7C8UW43_ORBOL</name>
<dbReference type="Proteomes" id="UP000483672">
    <property type="component" value="Unassembled WGS sequence"/>
</dbReference>
<evidence type="ECO:0000313" key="2">
    <source>
        <dbReference type="EMBL" id="KAF3227749.1"/>
    </source>
</evidence>
<protein>
    <submittedName>
        <fullName evidence="2">Uncharacterized protein</fullName>
    </submittedName>
</protein>
<feature type="compositionally biased region" description="Polar residues" evidence="1">
    <location>
        <begin position="1"/>
        <end position="31"/>
    </location>
</feature>